<dbReference type="EMBL" id="FWWU01000006">
    <property type="protein sequence ID" value="SMB83083.1"/>
    <property type="molecule type" value="Genomic_DNA"/>
</dbReference>
<evidence type="ECO:0000313" key="1">
    <source>
        <dbReference type="EMBL" id="SMB83083.1"/>
    </source>
</evidence>
<dbReference type="AlphaFoldDB" id="A0A1W1UPX2"/>
<keyword evidence="2" id="KW-1185">Reference proteome</keyword>
<reference evidence="1 2" key="1">
    <citation type="submission" date="2017-04" db="EMBL/GenBank/DDBJ databases">
        <authorList>
            <person name="Afonso C.L."/>
            <person name="Miller P.J."/>
            <person name="Scott M.A."/>
            <person name="Spackman E."/>
            <person name="Goraichik I."/>
            <person name="Dimitrov K.M."/>
            <person name="Suarez D.L."/>
            <person name="Swayne D.E."/>
        </authorList>
    </citation>
    <scope>NUCLEOTIDE SEQUENCE [LARGE SCALE GENOMIC DNA]</scope>
    <source>
        <strain evidence="1 2">KR-140</strain>
    </source>
</reference>
<evidence type="ECO:0000313" key="2">
    <source>
        <dbReference type="Proteomes" id="UP000192582"/>
    </source>
</evidence>
<dbReference type="RefSeq" id="WP_084046368.1">
    <property type="nucleotide sequence ID" value="NZ_FWWU01000006.1"/>
</dbReference>
<dbReference type="Proteomes" id="UP000192582">
    <property type="component" value="Unassembled WGS sequence"/>
</dbReference>
<name>A0A1W1UPX2_9DEIO</name>
<sequence>MDRDLQDGLRHVGDNEERRLAVRCEYGGQRTFLAQQASQRREAEDLRAENIRYRDETTRLKDLGLLDQFGEQARQDRAPHTFAVVVQDYPGENKLS</sequence>
<accession>A0A1W1UPX2</accession>
<organism evidence="1 2">
    <name type="scientific">Deinococcus hopiensis KR-140</name>
    <dbReference type="NCBI Taxonomy" id="695939"/>
    <lineage>
        <taxon>Bacteria</taxon>
        <taxon>Thermotogati</taxon>
        <taxon>Deinococcota</taxon>
        <taxon>Deinococci</taxon>
        <taxon>Deinococcales</taxon>
        <taxon>Deinococcaceae</taxon>
        <taxon>Deinococcus</taxon>
    </lineage>
</organism>
<gene>
    <name evidence="1" type="ORF">SAMN00790413_04253</name>
</gene>
<proteinExistence type="predicted"/>
<protein>
    <submittedName>
        <fullName evidence="1">Uncharacterized protein</fullName>
    </submittedName>
</protein>